<name>A0A915APS6_PARUN</name>
<comment type="similarity">
    <text evidence="2">Belongs to the OXR1 family.</text>
</comment>
<evidence type="ECO:0000313" key="8">
    <source>
        <dbReference type="WBParaSite" id="PgR013_g032_t06"/>
    </source>
</evidence>
<protein>
    <recommendedName>
        <fullName evidence="4">Oxidation resistance protein 1</fullName>
    </recommendedName>
</protein>
<keyword evidence="3" id="KW-0496">Mitochondrion</keyword>
<dbReference type="WBParaSite" id="PgR013_g032_t07">
    <property type="protein sequence ID" value="PgR013_g032_t07"/>
    <property type="gene ID" value="PgR013_g032"/>
</dbReference>
<dbReference type="GO" id="GO:0005634">
    <property type="term" value="C:nucleus"/>
    <property type="evidence" value="ECO:0007669"/>
    <property type="project" value="TreeGrafter"/>
</dbReference>
<dbReference type="GO" id="GO:0006979">
    <property type="term" value="P:response to oxidative stress"/>
    <property type="evidence" value="ECO:0007669"/>
    <property type="project" value="TreeGrafter"/>
</dbReference>
<keyword evidence="7" id="KW-1185">Reference proteome</keyword>
<organism evidence="7 9">
    <name type="scientific">Parascaris univalens</name>
    <name type="common">Nematode worm</name>
    <dbReference type="NCBI Taxonomy" id="6257"/>
    <lineage>
        <taxon>Eukaryota</taxon>
        <taxon>Metazoa</taxon>
        <taxon>Ecdysozoa</taxon>
        <taxon>Nematoda</taxon>
        <taxon>Chromadorea</taxon>
        <taxon>Rhabditida</taxon>
        <taxon>Spirurina</taxon>
        <taxon>Ascaridomorpha</taxon>
        <taxon>Ascaridoidea</taxon>
        <taxon>Ascarididae</taxon>
        <taxon>Parascaris</taxon>
    </lineage>
</organism>
<evidence type="ECO:0000256" key="5">
    <source>
        <dbReference type="SAM" id="MobiDB-lite"/>
    </source>
</evidence>
<feature type="domain" description="TLDc" evidence="6">
    <location>
        <begin position="299"/>
        <end position="472"/>
    </location>
</feature>
<dbReference type="Pfam" id="PF07534">
    <property type="entry name" value="TLD"/>
    <property type="match status" value="1"/>
</dbReference>
<evidence type="ECO:0000256" key="3">
    <source>
        <dbReference type="ARBA" id="ARBA00023128"/>
    </source>
</evidence>
<evidence type="ECO:0000256" key="1">
    <source>
        <dbReference type="ARBA" id="ARBA00004173"/>
    </source>
</evidence>
<evidence type="ECO:0000313" key="9">
    <source>
        <dbReference type="WBParaSite" id="PgR013_g032_t07"/>
    </source>
</evidence>
<proteinExistence type="inferred from homology"/>
<dbReference type="GO" id="GO:0005739">
    <property type="term" value="C:mitochondrion"/>
    <property type="evidence" value="ECO:0007669"/>
    <property type="project" value="UniProtKB-SubCell"/>
</dbReference>
<dbReference type="AlphaFoldDB" id="A0A915APS6"/>
<reference evidence="8 9" key="1">
    <citation type="submission" date="2022-11" db="UniProtKB">
        <authorList>
            <consortium name="WormBaseParasite"/>
        </authorList>
    </citation>
    <scope>IDENTIFICATION</scope>
</reference>
<dbReference type="WBParaSite" id="PgR013_g032_t06">
    <property type="protein sequence ID" value="PgR013_g032_t06"/>
    <property type="gene ID" value="PgR013_g032"/>
</dbReference>
<evidence type="ECO:0000259" key="6">
    <source>
        <dbReference type="PROSITE" id="PS51886"/>
    </source>
</evidence>
<dbReference type="PANTHER" id="PTHR23354">
    <property type="entry name" value="NUCLEOLAR PROTEIN 7/ESTROGEN RECEPTOR COACTIVATOR-RELATED"/>
    <property type="match status" value="1"/>
</dbReference>
<dbReference type="PANTHER" id="PTHR23354:SF62">
    <property type="entry name" value="MUSTARD, ISOFORM V"/>
    <property type="match status" value="1"/>
</dbReference>
<feature type="compositionally biased region" description="Polar residues" evidence="5">
    <location>
        <begin position="1"/>
        <end position="12"/>
    </location>
</feature>
<dbReference type="InterPro" id="IPR006571">
    <property type="entry name" value="TLDc_dom"/>
</dbReference>
<feature type="region of interest" description="Disordered" evidence="5">
    <location>
        <begin position="1"/>
        <end position="22"/>
    </location>
</feature>
<evidence type="ECO:0000256" key="4">
    <source>
        <dbReference type="ARBA" id="ARBA00040604"/>
    </source>
</evidence>
<evidence type="ECO:0000313" key="7">
    <source>
        <dbReference type="Proteomes" id="UP000887569"/>
    </source>
</evidence>
<comment type="subcellular location">
    <subcellularLocation>
        <location evidence="1">Mitochondrion</location>
    </subcellularLocation>
</comment>
<dbReference type="SMART" id="SM00584">
    <property type="entry name" value="TLDc"/>
    <property type="match status" value="1"/>
</dbReference>
<evidence type="ECO:0000256" key="2">
    <source>
        <dbReference type="ARBA" id="ARBA00009540"/>
    </source>
</evidence>
<accession>A0A915APS6</accession>
<dbReference type="PROSITE" id="PS51886">
    <property type="entry name" value="TLDC"/>
    <property type="match status" value="1"/>
</dbReference>
<sequence>MGSTVSHENIVSKSEGDRLRRNRFPTHPAYLMRSSSAYSPREFYPPPILHTLCPDFDNQITINKAKEITKLIASRNNGPKKVLHNEGGRQESNGMELTLRLSTASSSSSGCESVCGDDTDTTVASRQCPQAYGDSDTSKEVAARGRFTCEPARLSVDSGTEMDDEAGQCSTGALASSRNLMPKQKGEWKITAIENDVNAAETIAGLSSQTTVEGSKKAKQKRHYFKKSLKRFHPRTFSAPLPYVSSSNDGEKPATPVFGTSYLNREWEIVTVQEMCRRLSLDRLDQMVMPIPDGATSSQILDQSMIRQIMEILPVRAEGYPWVNIYSSEKHGFSLSTFYRKMMEWDEEMSPILLIIRDCEENVFGAIASTRLLPSEHFFGTGDSCLLFKFVTDPDTNEKELHSFAWTGDNQYFVKASKDSLSMGAGGGHYGLWLDADLNHGRSLRCQTFDNEPLAGDREDFNIQFLEAFGFRML</sequence>
<dbReference type="Proteomes" id="UP000887569">
    <property type="component" value="Unplaced"/>
</dbReference>